<proteinExistence type="evidence at transcript level"/>
<evidence type="ECO:0000313" key="1">
    <source>
        <dbReference type="EMBL" id="AAW51380.1"/>
    </source>
</evidence>
<reference evidence="1" key="1">
    <citation type="submission" date="2004-12" db="EMBL/GenBank/DDBJ databases">
        <title>Analysis of expressed sequence tags and cloning of full length cDNA from brain and spinal cord cDNA library in Gecko.</title>
        <authorList>
            <person name="Gu X."/>
            <person name="Ding F."/>
            <person name="Liu Y."/>
            <person name="Liu M."/>
            <person name="Jiang M."/>
            <person name="Yang H."/>
        </authorList>
    </citation>
    <scope>NUCLEOTIDE SEQUENCE</scope>
    <source>
        <tissue evidence="1">Brain</tissue>
    </source>
</reference>
<dbReference type="AlphaFoldDB" id="Q5I1E2"/>
<name>Q5I1E2_GEKJA</name>
<dbReference type="EMBL" id="AY871283">
    <property type="protein sequence ID" value="AAW51380.1"/>
    <property type="molecule type" value="mRNA"/>
</dbReference>
<organism evidence="1">
    <name type="scientific">Gekko japonicus</name>
    <name type="common">Schlegel's Japanese gecko</name>
    <dbReference type="NCBI Taxonomy" id="146911"/>
    <lineage>
        <taxon>Eukaryota</taxon>
        <taxon>Metazoa</taxon>
        <taxon>Chordata</taxon>
        <taxon>Craniata</taxon>
        <taxon>Vertebrata</taxon>
        <taxon>Euteleostomi</taxon>
        <taxon>Lepidosauria</taxon>
        <taxon>Squamata</taxon>
        <taxon>Bifurcata</taxon>
        <taxon>Gekkota</taxon>
        <taxon>Gekkonidae</taxon>
        <taxon>Gekkoninae</taxon>
        <taxon>Gekko</taxon>
    </lineage>
</organism>
<protein>
    <submittedName>
        <fullName evidence="1">GekBS064P</fullName>
    </submittedName>
</protein>
<sequence>MVLQSTCEIGVWTTINIQSSKDCACLFELGSRDFCELETITHRSPCKVITMCIYLSGRRERVDTYELSEHVQYHVLPNRYAFLML</sequence>
<accession>Q5I1E2</accession>